<evidence type="ECO:0000256" key="1">
    <source>
        <dbReference type="SAM" id="Phobius"/>
    </source>
</evidence>
<dbReference type="OrthoDB" id="8481379at2"/>
<evidence type="ECO:0000313" key="5">
    <source>
        <dbReference type="Proteomes" id="UP000245839"/>
    </source>
</evidence>
<dbReference type="EMBL" id="UETC01000012">
    <property type="protein sequence ID" value="SSA50102.1"/>
    <property type="molecule type" value="Genomic_DNA"/>
</dbReference>
<protein>
    <submittedName>
        <fullName evidence="3">Putative secreted protein</fullName>
    </submittedName>
    <submittedName>
        <fullName evidence="4">VPLPA-CTERM protein sorting domain-containing protein</fullName>
    </submittedName>
</protein>
<dbReference type="Proteomes" id="UP000251571">
    <property type="component" value="Unassembled WGS sequence"/>
</dbReference>
<dbReference type="RefSeq" id="WP_109565726.1">
    <property type="nucleotide sequence ID" value="NZ_QGDJ01000012.1"/>
</dbReference>
<reference evidence="6" key="1">
    <citation type="submission" date="2016-10" db="EMBL/GenBank/DDBJ databases">
        <authorList>
            <person name="Varghese N."/>
            <person name="Submissions S."/>
        </authorList>
    </citation>
    <scope>NUCLEOTIDE SEQUENCE [LARGE SCALE GENOMIC DNA]</scope>
    <source>
        <strain evidence="6">DSM 25227</strain>
    </source>
</reference>
<keyword evidence="1" id="KW-1133">Transmembrane helix</keyword>
<sequence>MPMPAHLGSFLFVATVLCAAVAQAATVTYSDRTTFLAQLSASDTDTFDRAVYASGDVGSLVDFERYSDAGMSAVRGETDFASTGFSDLHYVGQVVAGLDSAYCAGCNGSFRLGFTTTSLGTTQGVGGVGVTIDRNSSILSYDAFVTFGDNSTATYDLGTGGRFFGIASDSLVQSIHVTQASGQPTTDASSGFVIDDLTIGTLAPVPLGPALPLMLSGIGALALMRRRRAA</sequence>
<feature type="transmembrane region" description="Helical" evidence="1">
    <location>
        <begin position="207"/>
        <end position="224"/>
    </location>
</feature>
<accession>A0A2Y9C2Q0</accession>
<gene>
    <name evidence="3" type="ORF">BCF38_11213</name>
    <name evidence="4" type="ORF">SAMN05421539_11213</name>
</gene>
<dbReference type="AlphaFoldDB" id="A0A2Y9C2Q0"/>
<name>A0A2Y9C2Q0_9RHOB</name>
<evidence type="ECO:0000256" key="2">
    <source>
        <dbReference type="SAM" id="SignalP"/>
    </source>
</evidence>
<reference evidence="4" key="2">
    <citation type="submission" date="2016-10" db="EMBL/GenBank/DDBJ databases">
        <authorList>
            <person name="Cai Z."/>
        </authorList>
    </citation>
    <scope>NUCLEOTIDE SEQUENCE [LARGE SCALE GENOMIC DNA]</scope>
    <source>
        <strain evidence="4">DSM 25227</strain>
    </source>
</reference>
<organism evidence="4 6">
    <name type="scientific">Jannaschia seohaensis</name>
    <dbReference type="NCBI Taxonomy" id="475081"/>
    <lineage>
        <taxon>Bacteria</taxon>
        <taxon>Pseudomonadati</taxon>
        <taxon>Pseudomonadota</taxon>
        <taxon>Alphaproteobacteria</taxon>
        <taxon>Rhodobacterales</taxon>
        <taxon>Roseobacteraceae</taxon>
        <taxon>Jannaschia</taxon>
    </lineage>
</organism>
<keyword evidence="1" id="KW-0812">Transmembrane</keyword>
<keyword evidence="1" id="KW-0472">Membrane</keyword>
<proteinExistence type="predicted"/>
<keyword evidence="5" id="KW-1185">Reference proteome</keyword>
<dbReference type="EMBL" id="QGDJ01000012">
    <property type="protein sequence ID" value="PWJ14390.1"/>
    <property type="molecule type" value="Genomic_DNA"/>
</dbReference>
<feature type="signal peptide" evidence="2">
    <location>
        <begin position="1"/>
        <end position="24"/>
    </location>
</feature>
<feature type="chain" id="PRO_5044071949" evidence="2">
    <location>
        <begin position="25"/>
        <end position="230"/>
    </location>
</feature>
<dbReference type="Proteomes" id="UP000245839">
    <property type="component" value="Unassembled WGS sequence"/>
</dbReference>
<evidence type="ECO:0000313" key="4">
    <source>
        <dbReference type="EMBL" id="SSA50102.1"/>
    </source>
</evidence>
<evidence type="ECO:0000313" key="6">
    <source>
        <dbReference type="Proteomes" id="UP000251571"/>
    </source>
</evidence>
<keyword evidence="2" id="KW-0732">Signal</keyword>
<reference evidence="3 5" key="3">
    <citation type="submission" date="2018-03" db="EMBL/GenBank/DDBJ databases">
        <title>Genomic Encyclopedia of Archaeal and Bacterial Type Strains, Phase II (KMG-II): from individual species to whole genera.</title>
        <authorList>
            <person name="Goeker M."/>
        </authorList>
    </citation>
    <scope>NUCLEOTIDE SEQUENCE [LARGE SCALE GENOMIC DNA]</scope>
    <source>
        <strain evidence="3 5">DSM 25227</strain>
    </source>
</reference>
<evidence type="ECO:0000313" key="3">
    <source>
        <dbReference type="EMBL" id="PWJ14390.1"/>
    </source>
</evidence>